<dbReference type="KEGG" id="kmr:108246369"/>
<name>A0A3Q3A1D2_KRYMA</name>
<feature type="domain" description="C-type lectin" evidence="3">
    <location>
        <begin position="586"/>
        <end position="700"/>
    </location>
</feature>
<dbReference type="PANTHER" id="PTHR22803">
    <property type="entry name" value="MANNOSE, PHOSPHOLIPASE, LECTIN RECEPTOR RELATED"/>
    <property type="match status" value="1"/>
</dbReference>
<reference evidence="4" key="2">
    <citation type="submission" date="2025-09" db="UniProtKB">
        <authorList>
            <consortium name="Ensembl"/>
        </authorList>
    </citation>
    <scope>IDENTIFICATION</scope>
</reference>
<keyword evidence="2" id="KW-0812">Transmembrane</keyword>
<feature type="coiled-coil region" evidence="1">
    <location>
        <begin position="116"/>
        <end position="225"/>
    </location>
</feature>
<dbReference type="GeneID" id="108246369"/>
<protein>
    <submittedName>
        <fullName evidence="4">C-type lectin domain family 4 member F-like</fullName>
    </submittedName>
</protein>
<dbReference type="GeneTree" id="ENSGT00940000172892"/>
<dbReference type="Pfam" id="PF00059">
    <property type="entry name" value="Lectin_C"/>
    <property type="match status" value="1"/>
</dbReference>
<reference evidence="4" key="1">
    <citation type="submission" date="2025-08" db="UniProtKB">
        <authorList>
            <consortium name="Ensembl"/>
        </authorList>
    </citation>
    <scope>IDENTIFICATION</scope>
</reference>
<dbReference type="PROSITE" id="PS50041">
    <property type="entry name" value="C_TYPE_LECTIN_2"/>
    <property type="match status" value="1"/>
</dbReference>
<evidence type="ECO:0000256" key="1">
    <source>
        <dbReference type="SAM" id="Coils"/>
    </source>
</evidence>
<dbReference type="Proteomes" id="UP000264800">
    <property type="component" value="Unplaced"/>
</dbReference>
<dbReference type="Gene3D" id="3.10.100.10">
    <property type="entry name" value="Mannose-Binding Protein A, subunit A"/>
    <property type="match status" value="1"/>
</dbReference>
<accession>A0A3Q3A1D2</accession>
<evidence type="ECO:0000259" key="3">
    <source>
        <dbReference type="PROSITE" id="PS50041"/>
    </source>
</evidence>
<dbReference type="InterPro" id="IPR001304">
    <property type="entry name" value="C-type_lectin-like"/>
</dbReference>
<dbReference type="SUPFAM" id="SSF56436">
    <property type="entry name" value="C-type lectin-like"/>
    <property type="match status" value="1"/>
</dbReference>
<sequence length="701" mass="81178">MSSKFYSKRLLSRKAKYTINPRTDKEERKQKEVDLCESEQDVENHQMLPQTQQEGQQTLSRRAAKIRVVRRAALWKRVLCIVVTAGLILLTTSLSLQLGIENNRYSQKQTSQAVNRSQEQSNYEMLNKNSSQLKDEAQVLNDKNEDEKSLNAIWKQENFSVEIDKLNNSYNQLLAEPAVNTSELQSSFEILNKNQSVLKDEAQMLKDQNEEISKKNNSFNHLQAKVLVNTSQLQSSFDTLNQNHSQIKTDAGQQILKDENNDTTVNTSLLQSRYEILTKNPSQVKDEVEILKNNNTVNTSLLQSNDGVLNQSDNQLKIEAQMLKDENQVTLEISKLSNSYSQLFAKLLEMAVNTSQLQRSYETLNKNHSLLKDEVQMLKDKDKVFREISKLNTSYIELLDRLLGMATNTSQLQSSYEILHKNHNQLKDEAQMMKDKNEASLEISKLNNSYSQLLAKLLEMTVNSSQLQSSYEKLNKNYNTLKKDVQRLKNKNKDSLKIDKLNSSYSHLLATLLDLAVNTSELQSSYETLTKNHSLLKDEVQTLKDKNEAMAVNMSQLQSSFETLKNAVQMLRDLHDDMCHRGWTSFRDHCYFKSTESKTWPEAREDCQNRGADLVIVNSEDEKTFLIELTARQEMWIGLRLQMIEKTKKPEWRWLDGTVPSKDFFPRQKPKSYEVYAVCCNIFKRWTSKGSLYLHYWVCEK</sequence>
<dbReference type="InterPro" id="IPR016187">
    <property type="entry name" value="CTDL_fold"/>
</dbReference>
<feature type="transmembrane region" description="Helical" evidence="2">
    <location>
        <begin position="78"/>
        <end position="100"/>
    </location>
</feature>
<keyword evidence="2" id="KW-1133">Transmembrane helix</keyword>
<dbReference type="InterPro" id="IPR016186">
    <property type="entry name" value="C-type_lectin-like/link_sf"/>
</dbReference>
<keyword evidence="2" id="KW-0472">Membrane</keyword>
<evidence type="ECO:0000313" key="4">
    <source>
        <dbReference type="Ensembl" id="ENSKMAP00000010018.1"/>
    </source>
</evidence>
<dbReference type="RefSeq" id="XP_017289359.1">
    <property type="nucleotide sequence ID" value="XM_017433870.3"/>
</dbReference>
<dbReference type="OMA" id="YNQVEQV"/>
<evidence type="ECO:0000256" key="2">
    <source>
        <dbReference type="SAM" id="Phobius"/>
    </source>
</evidence>
<keyword evidence="5" id="KW-1185">Reference proteome</keyword>
<dbReference type="Ensembl" id="ENSKMAT00000010179.1">
    <property type="protein sequence ID" value="ENSKMAP00000010018.1"/>
    <property type="gene ID" value="ENSKMAG00000007529.1"/>
</dbReference>
<feature type="coiled-coil region" evidence="1">
    <location>
        <begin position="416"/>
        <end position="498"/>
    </location>
</feature>
<dbReference type="InterPro" id="IPR050111">
    <property type="entry name" value="C-type_lectin/snaclec_domain"/>
</dbReference>
<dbReference type="AlphaFoldDB" id="A0A3Q3A1D2"/>
<organism evidence="4 5">
    <name type="scientific">Kryptolebias marmoratus</name>
    <name type="common">Mangrove killifish</name>
    <name type="synonym">Rivulus marmoratus</name>
    <dbReference type="NCBI Taxonomy" id="37003"/>
    <lineage>
        <taxon>Eukaryota</taxon>
        <taxon>Metazoa</taxon>
        <taxon>Chordata</taxon>
        <taxon>Craniata</taxon>
        <taxon>Vertebrata</taxon>
        <taxon>Euteleostomi</taxon>
        <taxon>Actinopterygii</taxon>
        <taxon>Neopterygii</taxon>
        <taxon>Teleostei</taxon>
        <taxon>Neoteleostei</taxon>
        <taxon>Acanthomorphata</taxon>
        <taxon>Ovalentaria</taxon>
        <taxon>Atherinomorphae</taxon>
        <taxon>Cyprinodontiformes</taxon>
        <taxon>Rivulidae</taxon>
        <taxon>Kryptolebias</taxon>
    </lineage>
</organism>
<proteinExistence type="predicted"/>
<keyword evidence="1" id="KW-0175">Coiled coil</keyword>
<dbReference type="SMART" id="SM00034">
    <property type="entry name" value="CLECT"/>
    <property type="match status" value="1"/>
</dbReference>
<evidence type="ECO:0000313" key="5">
    <source>
        <dbReference type="Proteomes" id="UP000264800"/>
    </source>
</evidence>
<dbReference type="OrthoDB" id="6337382at2759"/>